<feature type="transmembrane region" description="Helical" evidence="9">
    <location>
        <begin position="305"/>
        <end position="327"/>
    </location>
</feature>
<dbReference type="KEGG" id="cvt:B843_04040"/>
<gene>
    <name evidence="11" type="ORF">B843_04040</name>
</gene>
<feature type="transmembrane region" description="Helical" evidence="9">
    <location>
        <begin position="367"/>
        <end position="390"/>
    </location>
</feature>
<feature type="transmembrane region" description="Helical" evidence="9">
    <location>
        <begin position="170"/>
        <end position="190"/>
    </location>
</feature>
<evidence type="ECO:0000256" key="4">
    <source>
        <dbReference type="ARBA" id="ARBA00022692"/>
    </source>
</evidence>
<evidence type="ECO:0000256" key="9">
    <source>
        <dbReference type="SAM" id="Phobius"/>
    </source>
</evidence>
<dbReference type="EMBL" id="CP004353">
    <property type="protein sequence ID" value="AHI22197.1"/>
    <property type="molecule type" value="Genomic_DNA"/>
</dbReference>
<evidence type="ECO:0000256" key="1">
    <source>
        <dbReference type="ARBA" id="ARBA00004429"/>
    </source>
</evidence>
<feature type="transmembrane region" description="Helical" evidence="9">
    <location>
        <begin position="9"/>
        <end position="29"/>
    </location>
</feature>
<dbReference type="PATRIC" id="fig|1224164.3.peg.801"/>
<dbReference type="PANTHER" id="PTHR23513">
    <property type="entry name" value="INTEGRAL MEMBRANE EFFLUX PROTEIN-RELATED"/>
    <property type="match status" value="1"/>
</dbReference>
<evidence type="ECO:0000259" key="10">
    <source>
        <dbReference type="PROSITE" id="PS50850"/>
    </source>
</evidence>
<feature type="domain" description="Major facilitator superfamily (MFS) profile" evidence="10">
    <location>
        <begin position="211"/>
        <end position="395"/>
    </location>
</feature>
<comment type="subcellular location">
    <subcellularLocation>
        <location evidence="1">Cell inner membrane</location>
        <topology evidence="1">Multi-pass membrane protein</topology>
    </subcellularLocation>
</comment>
<dbReference type="InterPro" id="IPR020846">
    <property type="entry name" value="MFS_dom"/>
</dbReference>
<feature type="transmembrane region" description="Helical" evidence="9">
    <location>
        <begin position="252"/>
        <end position="271"/>
    </location>
</feature>
<keyword evidence="5 9" id="KW-1133">Transmembrane helix</keyword>
<evidence type="ECO:0000256" key="5">
    <source>
        <dbReference type="ARBA" id="ARBA00022989"/>
    </source>
</evidence>
<keyword evidence="3" id="KW-1003">Cell membrane</keyword>
<keyword evidence="12" id="KW-1185">Reference proteome</keyword>
<evidence type="ECO:0000256" key="8">
    <source>
        <dbReference type="ARBA" id="ARBA00040914"/>
    </source>
</evidence>
<feature type="transmembrane region" description="Helical" evidence="9">
    <location>
        <begin position="144"/>
        <end position="164"/>
    </location>
</feature>
<dbReference type="InterPro" id="IPR011701">
    <property type="entry name" value="MFS"/>
</dbReference>
<dbReference type="InterPro" id="IPR036259">
    <property type="entry name" value="MFS_trans_sf"/>
</dbReference>
<dbReference type="Pfam" id="PF07690">
    <property type="entry name" value="MFS_1"/>
    <property type="match status" value="1"/>
</dbReference>
<comment type="similarity">
    <text evidence="7">Belongs to the major facilitator superfamily. Drug:H(+) antiporter-3 (DHA3) (TC 2.A.1.21) family.</text>
</comment>
<dbReference type="PANTHER" id="PTHR23513:SF9">
    <property type="entry name" value="ENTEROBACTIN EXPORTER ENTS"/>
    <property type="match status" value="1"/>
</dbReference>
<protein>
    <recommendedName>
        <fullName evidence="8">Multidrug efflux pump Tap</fullName>
    </recommendedName>
</protein>
<dbReference type="HOGENOM" id="CLU_034180_2_0_11"/>
<dbReference type="Proteomes" id="UP000019222">
    <property type="component" value="Chromosome"/>
</dbReference>
<evidence type="ECO:0000256" key="3">
    <source>
        <dbReference type="ARBA" id="ARBA00022475"/>
    </source>
</evidence>
<dbReference type="GO" id="GO:0005886">
    <property type="term" value="C:plasma membrane"/>
    <property type="evidence" value="ECO:0007669"/>
    <property type="project" value="UniProtKB-SubCell"/>
</dbReference>
<dbReference type="STRING" id="1224164.B843_04040"/>
<dbReference type="PROSITE" id="PS50850">
    <property type="entry name" value="MFS"/>
    <property type="match status" value="1"/>
</dbReference>
<evidence type="ECO:0000313" key="11">
    <source>
        <dbReference type="EMBL" id="AHI22197.1"/>
    </source>
</evidence>
<dbReference type="eggNOG" id="COG2814">
    <property type="taxonomic scope" value="Bacteria"/>
</dbReference>
<evidence type="ECO:0000313" key="12">
    <source>
        <dbReference type="Proteomes" id="UP000019222"/>
    </source>
</evidence>
<sequence length="395" mass="40631">MEKRASTAWIYLASAALSMFGNAVAGIVWPWLVLERTGSPQAASIVAASIAVPSLLFAYFGGNLIDSVGRKPMSIVSDIISGLSVIGLIVVDSTTDLTLGWFIAIGIIGAVGDIPGMSARAALVGDVAVASGKDVPFLSGLNQGLGGISFLLGPAVAGFLMSALPIQNVLWITAGCSLGAAGLTALLRLGAPVAADEAEEADFAGWRGWRAALGFPVVRMLAVNTLLAMALVTPYLSVLLPARFQASGQPHLLGVSMSAYAVGMLLAGLVATKLASRERLTWALGMSLYIAGFGLMGFLHLPWLVIAGMAVSGLGGGVLNPLQMVVVTESVPEQIRGRTFSIFMAISQVAGPIGLAVTSVVLGFTTIYAIAAALAALWAVFAVVLIAWGLRLLKV</sequence>
<organism evidence="11 12">
    <name type="scientific">Corynebacterium vitaeruminis DSM 20294</name>
    <dbReference type="NCBI Taxonomy" id="1224164"/>
    <lineage>
        <taxon>Bacteria</taxon>
        <taxon>Bacillati</taxon>
        <taxon>Actinomycetota</taxon>
        <taxon>Actinomycetes</taxon>
        <taxon>Mycobacteriales</taxon>
        <taxon>Corynebacteriaceae</taxon>
        <taxon>Corynebacterium</taxon>
    </lineage>
</organism>
<feature type="transmembrane region" description="Helical" evidence="9">
    <location>
        <begin position="339"/>
        <end position="361"/>
    </location>
</feature>
<keyword evidence="4 9" id="KW-0812">Transmembrane</keyword>
<feature type="transmembrane region" description="Helical" evidence="9">
    <location>
        <begin position="41"/>
        <end position="61"/>
    </location>
</feature>
<proteinExistence type="inferred from homology"/>
<feature type="transmembrane region" description="Helical" evidence="9">
    <location>
        <begin position="73"/>
        <end position="91"/>
    </location>
</feature>
<keyword evidence="6 9" id="KW-0472">Membrane</keyword>
<dbReference type="RefSeq" id="WP_025252241.1">
    <property type="nucleotide sequence ID" value="NZ_CP004353.1"/>
</dbReference>
<feature type="transmembrane region" description="Helical" evidence="9">
    <location>
        <begin position="97"/>
        <end position="123"/>
    </location>
</feature>
<name>W5XZ07_9CORY</name>
<feature type="transmembrane region" description="Helical" evidence="9">
    <location>
        <begin position="280"/>
        <end position="299"/>
    </location>
</feature>
<dbReference type="GO" id="GO:0022857">
    <property type="term" value="F:transmembrane transporter activity"/>
    <property type="evidence" value="ECO:0007669"/>
    <property type="project" value="InterPro"/>
</dbReference>
<feature type="transmembrane region" description="Helical" evidence="9">
    <location>
        <begin position="211"/>
        <end position="232"/>
    </location>
</feature>
<dbReference type="SUPFAM" id="SSF103473">
    <property type="entry name" value="MFS general substrate transporter"/>
    <property type="match status" value="1"/>
</dbReference>
<evidence type="ECO:0000256" key="6">
    <source>
        <dbReference type="ARBA" id="ARBA00023136"/>
    </source>
</evidence>
<dbReference type="CDD" id="cd06173">
    <property type="entry name" value="MFS_MefA_like"/>
    <property type="match status" value="1"/>
</dbReference>
<dbReference type="Gene3D" id="1.20.1250.20">
    <property type="entry name" value="MFS general substrate transporter like domains"/>
    <property type="match status" value="1"/>
</dbReference>
<accession>W5XZ07</accession>
<dbReference type="AlphaFoldDB" id="W5XZ07"/>
<keyword evidence="2" id="KW-0813">Transport</keyword>
<reference evidence="11 12" key="1">
    <citation type="submission" date="2013-02" db="EMBL/GenBank/DDBJ databases">
        <title>The complete genome sequence of Corynebacterium vitaeruminis DSM 20294.</title>
        <authorList>
            <person name="Ruckert C."/>
            <person name="Albersmeier A."/>
            <person name="Kalinowski J."/>
        </authorList>
    </citation>
    <scope>NUCLEOTIDE SEQUENCE [LARGE SCALE GENOMIC DNA]</scope>
    <source>
        <strain evidence="12">ATCC 10234</strain>
    </source>
</reference>
<evidence type="ECO:0000256" key="2">
    <source>
        <dbReference type="ARBA" id="ARBA00022448"/>
    </source>
</evidence>
<evidence type="ECO:0000256" key="7">
    <source>
        <dbReference type="ARBA" id="ARBA00038075"/>
    </source>
</evidence>